<keyword evidence="12" id="KW-0326">Glycosidase</keyword>
<evidence type="ECO:0000256" key="3">
    <source>
        <dbReference type="ARBA" id="ARBA00004987"/>
    </source>
</evidence>
<comment type="catalytic activity">
    <reaction evidence="1">
        <text>Hydrolysis of terminal, non-reducing beta-D-glucosyl residues with release of beta-D-glucose.</text>
        <dbReference type="EC" id="3.2.1.21"/>
    </reaction>
</comment>
<keyword evidence="13" id="KW-0624">Polysaccharide degradation</keyword>
<sequence length="794" mass="85201">MFILALSLLHIWMFLTSGVAQNVSIGALLPPGINSTQWTIAASKADKFISQLNLTEKAGIVTGELTGTCLEYVAPIERLGFPGLCLADGPAAIHLADKASVLPAGLTAAATWDRNLLYQRGLALGAEFRGKGANIALGPVAGPLGRNPLGGRNWEGFSRDPYLTGVAMDLTIRGVQDNGVQACAKHYIGYEQETQRSNTTTADGKNVDGYSSNIDDRTLHELYLWPFADAVRAGVASVMCSYNRLNLTYSCENSHSLNGILKGELGFRGFVMSGFFATHSGVKSVLAGLDMDMPGPTAETNLGETFFGPNIVSAVQNGSLSEARMDDMLRRILTPYYYLGQDKNYPSVDPTTELVIAANYGLLPVDTPTPSGRNVRSDHARLIRQLAASGTVLLKNVNSTLPLRSPQVIGVFGNDAADVSDGLAFDGSTGSLTPPFGFNIGTLTIGGGSGGGRNPYIVSPLEAIKARARQDGSRVLYVTDNSLLAQDVFTSVYPSPDVCLVFLKTWSREGADRIAFEADYDSTAVVNNVAARCPQRTVVITHSGGINTTPWATNPNVTAILAAHYPGQESGNSIVDVLYGDVNPSGRLPYTIAQQEADYNTQILNITGPEAEESWAWQVNFTEGQFIDYRHFDAKNITPLYEFGYGLSYTTFALENGLSVSRTSRGAISPFPPTINNNNNTSAGGNPALWTQLLNATTTVGNTGSIAGSTVVQLYVSLPQDAVPSGTPVRVLRGFEKIYLEPGARQTVSFPLTRRDVSSWDVESQNWRIPEGNISVHVGFSSRDLPYHTAVRVL</sequence>
<organism evidence="21 22">
    <name type="scientific">Rasamsonia emersonii (strain ATCC 16479 / CBS 393.64 / IMI 116815)</name>
    <dbReference type="NCBI Taxonomy" id="1408163"/>
    <lineage>
        <taxon>Eukaryota</taxon>
        <taxon>Fungi</taxon>
        <taxon>Dikarya</taxon>
        <taxon>Ascomycota</taxon>
        <taxon>Pezizomycotina</taxon>
        <taxon>Eurotiomycetes</taxon>
        <taxon>Eurotiomycetidae</taxon>
        <taxon>Eurotiales</taxon>
        <taxon>Trichocomaceae</taxon>
        <taxon>Rasamsonia</taxon>
    </lineage>
</organism>
<feature type="domain" description="Fibronectin type III-like" evidence="20">
    <location>
        <begin position="710"/>
        <end position="782"/>
    </location>
</feature>
<evidence type="ECO:0000313" key="21">
    <source>
        <dbReference type="EMBL" id="KKA23783.1"/>
    </source>
</evidence>
<dbReference type="InterPro" id="IPR050288">
    <property type="entry name" value="Cellulose_deg_GH3"/>
</dbReference>
<evidence type="ECO:0000256" key="2">
    <source>
        <dbReference type="ARBA" id="ARBA00004613"/>
    </source>
</evidence>
<comment type="caution">
    <text evidence="21">The sequence shown here is derived from an EMBL/GenBank/DDBJ whole genome shotgun (WGS) entry which is preliminary data.</text>
</comment>
<dbReference type="InterPro" id="IPR001764">
    <property type="entry name" value="Glyco_hydro_3_N"/>
</dbReference>
<dbReference type="Pfam" id="PF14310">
    <property type="entry name" value="Fn3-like"/>
    <property type="match status" value="1"/>
</dbReference>
<keyword evidence="9" id="KW-0136">Cellulose degradation</keyword>
<dbReference type="RefSeq" id="XP_013330395.1">
    <property type="nucleotide sequence ID" value="XM_013474941.1"/>
</dbReference>
<dbReference type="Pfam" id="PF00933">
    <property type="entry name" value="Glyco_hydro_3"/>
    <property type="match status" value="1"/>
</dbReference>
<gene>
    <name evidence="21" type="ORF">T310_2235</name>
</gene>
<dbReference type="EMBL" id="LASV01000087">
    <property type="protein sequence ID" value="KKA23783.1"/>
    <property type="molecule type" value="Genomic_DNA"/>
</dbReference>
<comment type="similarity">
    <text evidence="4">Belongs to the glycosyl hydrolase 3 family.</text>
</comment>
<evidence type="ECO:0000256" key="17">
    <source>
        <dbReference type="ARBA" id="ARBA00041601"/>
    </source>
</evidence>
<evidence type="ECO:0000256" key="15">
    <source>
        <dbReference type="ARBA" id="ARBA00039579"/>
    </source>
</evidence>
<evidence type="ECO:0000256" key="4">
    <source>
        <dbReference type="ARBA" id="ARBA00005336"/>
    </source>
</evidence>
<dbReference type="PANTHER" id="PTHR42715">
    <property type="entry name" value="BETA-GLUCOSIDASE"/>
    <property type="match status" value="1"/>
</dbReference>
<dbReference type="SUPFAM" id="SSF51445">
    <property type="entry name" value="(Trans)glycosidases"/>
    <property type="match status" value="1"/>
</dbReference>
<protein>
    <recommendedName>
        <fullName evidence="15">Probable beta-glucosidase G</fullName>
        <ecNumber evidence="5">3.2.1.21</ecNumber>
    </recommendedName>
    <alternativeName>
        <fullName evidence="16">Beta-D-glucoside glucohydrolase G</fullName>
    </alternativeName>
    <alternativeName>
        <fullName evidence="17">Cellobiase G</fullName>
    </alternativeName>
    <alternativeName>
        <fullName evidence="18">Gentiobiase G</fullName>
    </alternativeName>
</protein>
<evidence type="ECO:0000256" key="18">
    <source>
        <dbReference type="ARBA" id="ARBA00041808"/>
    </source>
</evidence>
<keyword evidence="10" id="KW-0325">Glycoprotein</keyword>
<dbReference type="InterPro" id="IPR026891">
    <property type="entry name" value="Fn3-like"/>
</dbReference>
<comment type="pathway">
    <text evidence="3">Glycan metabolism; cellulose degradation.</text>
</comment>
<name>A0A0F4Z1P6_RASE3</name>
<dbReference type="GO" id="GO:0008422">
    <property type="term" value="F:beta-glucosidase activity"/>
    <property type="evidence" value="ECO:0007669"/>
    <property type="project" value="UniProtKB-EC"/>
</dbReference>
<comment type="function">
    <text evidence="14">Beta-glucosidases are one of a number of cellulolytic enzymes involved in the degradation of cellulosic biomass. Catalyzes the last step releasing glucose from the inhibitory cellobiose.</text>
</comment>
<keyword evidence="6" id="KW-0964">Secreted</keyword>
<evidence type="ECO:0000256" key="12">
    <source>
        <dbReference type="ARBA" id="ARBA00023295"/>
    </source>
</evidence>
<evidence type="ECO:0000256" key="8">
    <source>
        <dbReference type="ARBA" id="ARBA00022801"/>
    </source>
</evidence>
<evidence type="ECO:0000313" key="22">
    <source>
        <dbReference type="Proteomes" id="UP000053958"/>
    </source>
</evidence>
<dbReference type="Pfam" id="PF01915">
    <property type="entry name" value="Glyco_hydro_3_C"/>
    <property type="match status" value="1"/>
</dbReference>
<evidence type="ECO:0000256" key="13">
    <source>
        <dbReference type="ARBA" id="ARBA00023326"/>
    </source>
</evidence>
<evidence type="ECO:0000256" key="9">
    <source>
        <dbReference type="ARBA" id="ARBA00023001"/>
    </source>
</evidence>
<feature type="signal peptide" evidence="19">
    <location>
        <begin position="1"/>
        <end position="20"/>
    </location>
</feature>
<dbReference type="Gene3D" id="2.60.40.10">
    <property type="entry name" value="Immunoglobulins"/>
    <property type="match status" value="1"/>
</dbReference>
<dbReference type="SMART" id="SM01217">
    <property type="entry name" value="Fn3_like"/>
    <property type="match status" value="1"/>
</dbReference>
<evidence type="ECO:0000256" key="6">
    <source>
        <dbReference type="ARBA" id="ARBA00022525"/>
    </source>
</evidence>
<dbReference type="STRING" id="1408163.A0A0F4Z1P6"/>
<keyword evidence="8" id="KW-0378">Hydrolase</keyword>
<dbReference type="InterPro" id="IPR036962">
    <property type="entry name" value="Glyco_hydro_3_N_sf"/>
</dbReference>
<feature type="chain" id="PRO_5002482224" description="Probable beta-glucosidase G" evidence="19">
    <location>
        <begin position="21"/>
        <end position="794"/>
    </location>
</feature>
<dbReference type="Gene3D" id="3.20.20.300">
    <property type="entry name" value="Glycoside hydrolase, family 3, N-terminal domain"/>
    <property type="match status" value="1"/>
</dbReference>
<dbReference type="InterPro" id="IPR013783">
    <property type="entry name" value="Ig-like_fold"/>
</dbReference>
<evidence type="ECO:0000256" key="19">
    <source>
        <dbReference type="SAM" id="SignalP"/>
    </source>
</evidence>
<dbReference type="SUPFAM" id="SSF52279">
    <property type="entry name" value="Beta-D-glucan exohydrolase, C-terminal domain"/>
    <property type="match status" value="1"/>
</dbReference>
<evidence type="ECO:0000256" key="5">
    <source>
        <dbReference type="ARBA" id="ARBA00012744"/>
    </source>
</evidence>
<keyword evidence="22" id="KW-1185">Reference proteome</keyword>
<comment type="subcellular location">
    <subcellularLocation>
        <location evidence="2">Secreted</location>
    </subcellularLocation>
</comment>
<dbReference type="Proteomes" id="UP000053958">
    <property type="component" value="Unassembled WGS sequence"/>
</dbReference>
<reference evidence="21 22" key="1">
    <citation type="submission" date="2015-04" db="EMBL/GenBank/DDBJ databases">
        <authorList>
            <person name="Heijne W.H."/>
            <person name="Fedorova N.D."/>
            <person name="Nierman W.C."/>
            <person name="Vollebregt A.W."/>
            <person name="Zhao Z."/>
            <person name="Wu L."/>
            <person name="Kumar M."/>
            <person name="Stam H."/>
            <person name="van den Berg M.A."/>
            <person name="Pel H.J."/>
        </authorList>
    </citation>
    <scope>NUCLEOTIDE SEQUENCE [LARGE SCALE GENOMIC DNA]</scope>
    <source>
        <strain evidence="21 22">CBS 393.64</strain>
    </source>
</reference>
<evidence type="ECO:0000256" key="1">
    <source>
        <dbReference type="ARBA" id="ARBA00000448"/>
    </source>
</evidence>
<evidence type="ECO:0000256" key="11">
    <source>
        <dbReference type="ARBA" id="ARBA00023277"/>
    </source>
</evidence>
<dbReference type="Gene3D" id="3.40.50.1700">
    <property type="entry name" value="Glycoside hydrolase family 3 C-terminal domain"/>
    <property type="match status" value="1"/>
</dbReference>
<proteinExistence type="inferred from homology"/>
<dbReference type="AlphaFoldDB" id="A0A0F4Z1P6"/>
<evidence type="ECO:0000256" key="14">
    <source>
        <dbReference type="ARBA" id="ARBA00024983"/>
    </source>
</evidence>
<accession>A0A0F4Z1P6</accession>
<evidence type="ECO:0000256" key="10">
    <source>
        <dbReference type="ARBA" id="ARBA00023180"/>
    </source>
</evidence>
<dbReference type="PANTHER" id="PTHR42715:SF12">
    <property type="entry name" value="BETA-GLUCOSIDASE G-RELATED"/>
    <property type="match status" value="1"/>
</dbReference>
<dbReference type="OrthoDB" id="416222at2759"/>
<evidence type="ECO:0000256" key="7">
    <source>
        <dbReference type="ARBA" id="ARBA00022729"/>
    </source>
</evidence>
<dbReference type="GeneID" id="25314586"/>
<dbReference type="GO" id="GO:0005576">
    <property type="term" value="C:extracellular region"/>
    <property type="evidence" value="ECO:0007669"/>
    <property type="project" value="UniProtKB-SubCell"/>
</dbReference>
<keyword evidence="11" id="KW-0119">Carbohydrate metabolism</keyword>
<dbReference type="GO" id="GO:0030245">
    <property type="term" value="P:cellulose catabolic process"/>
    <property type="evidence" value="ECO:0007669"/>
    <property type="project" value="UniProtKB-KW"/>
</dbReference>
<evidence type="ECO:0000256" key="16">
    <source>
        <dbReference type="ARBA" id="ARBA00041276"/>
    </source>
</evidence>
<evidence type="ECO:0000259" key="20">
    <source>
        <dbReference type="SMART" id="SM01217"/>
    </source>
</evidence>
<dbReference type="InterPro" id="IPR017853">
    <property type="entry name" value="GH"/>
</dbReference>
<keyword evidence="7 19" id="KW-0732">Signal</keyword>
<dbReference type="EC" id="3.2.1.21" evidence="5"/>
<dbReference type="PRINTS" id="PR00133">
    <property type="entry name" value="GLHYDRLASE3"/>
</dbReference>
<dbReference type="InterPro" id="IPR036881">
    <property type="entry name" value="Glyco_hydro_3_C_sf"/>
</dbReference>
<dbReference type="InterPro" id="IPR002772">
    <property type="entry name" value="Glyco_hydro_3_C"/>
</dbReference>
<dbReference type="FunFam" id="3.20.20.300:FF:000002">
    <property type="entry name" value="Probable beta-glucosidase"/>
    <property type="match status" value="1"/>
</dbReference>